<dbReference type="Pfam" id="PF01412">
    <property type="entry name" value="ArfGap"/>
    <property type="match status" value="1"/>
</dbReference>
<proteinExistence type="predicted"/>
<dbReference type="PANTHER" id="PTHR23180:SF160">
    <property type="entry name" value="ADP-RIBOSYLATION FACTOR GTPASE-ACTIVATING PROTEIN EFFECTOR PROTEIN 1"/>
    <property type="match status" value="1"/>
</dbReference>
<evidence type="ECO:0000256" key="8">
    <source>
        <dbReference type="SAM" id="MobiDB-lite"/>
    </source>
</evidence>
<dbReference type="GO" id="GO:0008270">
    <property type="term" value="F:zinc ion binding"/>
    <property type="evidence" value="ECO:0007669"/>
    <property type="project" value="UniProtKB-KW"/>
</dbReference>
<dbReference type="InterPro" id="IPR002110">
    <property type="entry name" value="Ankyrin_rpt"/>
</dbReference>
<evidence type="ECO:0000256" key="2">
    <source>
        <dbReference type="ARBA" id="ARBA00022723"/>
    </source>
</evidence>
<feature type="compositionally biased region" description="Low complexity" evidence="8">
    <location>
        <begin position="775"/>
        <end position="791"/>
    </location>
</feature>
<name>A0A6B2KX02_9EUKA</name>
<dbReference type="SMART" id="SM00105">
    <property type="entry name" value="ArfGap"/>
    <property type="match status" value="1"/>
</dbReference>
<dbReference type="SUPFAM" id="SSF50729">
    <property type="entry name" value="PH domain-like"/>
    <property type="match status" value="1"/>
</dbReference>
<dbReference type="SUPFAM" id="SSF57863">
    <property type="entry name" value="ArfGap/RecO-like zinc finger"/>
    <property type="match status" value="1"/>
</dbReference>
<evidence type="ECO:0000256" key="6">
    <source>
        <dbReference type="PROSITE-ProRule" id="PRU00288"/>
    </source>
</evidence>
<dbReference type="AlphaFoldDB" id="A0A6B2KX02"/>
<dbReference type="InterPro" id="IPR001849">
    <property type="entry name" value="PH_domain"/>
</dbReference>
<dbReference type="Pfam" id="PF16746">
    <property type="entry name" value="BAR_3"/>
    <property type="match status" value="1"/>
</dbReference>
<dbReference type="Pfam" id="PF00169">
    <property type="entry name" value="PH"/>
    <property type="match status" value="1"/>
</dbReference>
<dbReference type="PROSITE" id="PS50115">
    <property type="entry name" value="ARFGAP"/>
    <property type="match status" value="1"/>
</dbReference>
<dbReference type="InterPro" id="IPR037278">
    <property type="entry name" value="ARFGAP/RecO"/>
</dbReference>
<dbReference type="PROSITE" id="PS50088">
    <property type="entry name" value="ANK_REPEAT"/>
    <property type="match status" value="2"/>
</dbReference>
<feature type="compositionally biased region" description="Polar residues" evidence="8">
    <location>
        <begin position="858"/>
        <end position="872"/>
    </location>
</feature>
<dbReference type="Pfam" id="PF12796">
    <property type="entry name" value="Ank_2"/>
    <property type="match status" value="1"/>
</dbReference>
<evidence type="ECO:0000259" key="10">
    <source>
        <dbReference type="PROSITE" id="PS50115"/>
    </source>
</evidence>
<dbReference type="PRINTS" id="PR00405">
    <property type="entry name" value="REVINTRACTNG"/>
</dbReference>
<dbReference type="GO" id="GO:0005096">
    <property type="term" value="F:GTPase activator activity"/>
    <property type="evidence" value="ECO:0007669"/>
    <property type="project" value="UniProtKB-KW"/>
</dbReference>
<feature type="domain" description="PH" evidence="9">
    <location>
        <begin position="227"/>
        <end position="328"/>
    </location>
</feature>
<sequence>MKSCWMQLASDLQFDQDYESHTEEDSLEHVFHTCAKIINDIEDLRVQKLETLNKSLMEQMDKLLNLEIPQLKEHFKKFELLDSKYNQVLLKYSHLQHNSPKSKLVNDEVLQTKTEYKEFCNELFAKLNEFKYFKKCKLQQQFVKFIYSSFKFFQSSIDIIQIAAPYFHKPTALKPPIDPMVNSSSYITPGTPSSPKSNTSFLNSLISPLSPPLSKTPTGIQGLDTRRPYHEGYLLILEKGRRPGGGVWKRRYFVIKDGKITYSKDVKSTMTKDPTAQIDLAVSTVKLNQKKVRSNYFEIISPYRVFELQADTAEERDKWINFVQKGIQYELSQPVSNLAINTYAKLASKKRKSLKSKKYEFDKKMNELTRKKTLEFADAEKDRFLSFLRGLDQANQRCADCKKPDPDWTSINFGILICIDCSGIHRHLGAHVSKVRSLTLDNLDKDIKKLLEMIGNKIFNSIYEATLNADPNVQLLDKQQREEFIEHKYLRKSFVKTYVSKPYRLTSSKDIDFLNSVRCGKIFKVLRLLAQGANINYKEEEKGWTALHFATKNKDGVLMSFLIQNGSTMSIQDSSGSTPLHIAAKCCLVESLAILLRYGGDCSIKDKNGKTPLDYAIGTGDGDSVTLLRLANLAKAERKEDGNFNTSFIDALKDIEINYDIRPKYVSKSESDSESLSHFNASFLDSELPNKEKTFVSPKMFSVTADTPKKRKTKSDSPHEKGLLKRYANLVAKASKVEENLEAEVNQLIIDDDINDDNYDKVDTADSHIPNDVIGNVTNETGNTSGNGNVTKPTSKKLRSGSENSTLTSKKIMKNMKSLSNSNLFSQTISTPINTTDENPPKPQRYSARQSPHHFRQYSATPKLSSHNLKTSSKNEVEPDDFIRHKPHDREGLVLEESRVFVDAIDDDLDIESLEMTLTGQDLHPSDKDMGNNEITEPDKGVASRASSYGTPPRSPDPLPNTPDDNETIEVHSLNRPSVRLQRNNRTSNKPLRRKDLSIHKRSPKPHTSQDNLI</sequence>
<dbReference type="PANTHER" id="PTHR23180">
    <property type="entry name" value="CENTAURIN/ARF"/>
    <property type="match status" value="1"/>
</dbReference>
<dbReference type="InterPro" id="IPR011993">
    <property type="entry name" value="PH-like_dom_sf"/>
</dbReference>
<dbReference type="Gene3D" id="1.10.220.150">
    <property type="entry name" value="Arf GTPase activating protein"/>
    <property type="match status" value="1"/>
</dbReference>
<dbReference type="EMBL" id="GIBP01000290">
    <property type="protein sequence ID" value="NDV29259.1"/>
    <property type="molecule type" value="Transcribed_RNA"/>
</dbReference>
<keyword evidence="1" id="KW-0343">GTPase activation</keyword>
<dbReference type="SUPFAM" id="SSF103657">
    <property type="entry name" value="BAR/IMD domain-like"/>
    <property type="match status" value="1"/>
</dbReference>
<feature type="region of interest" description="Disordered" evidence="8">
    <location>
        <begin position="918"/>
        <end position="1014"/>
    </location>
</feature>
<dbReference type="InterPro" id="IPR004148">
    <property type="entry name" value="BAR_dom"/>
</dbReference>
<protein>
    <submittedName>
        <fullName evidence="11">Uncharacterized protein</fullName>
    </submittedName>
</protein>
<keyword evidence="3 6" id="KW-0863">Zinc-finger</keyword>
<dbReference type="SUPFAM" id="SSF48403">
    <property type="entry name" value="Ankyrin repeat"/>
    <property type="match status" value="1"/>
</dbReference>
<feature type="region of interest" description="Disordered" evidence="8">
    <location>
        <begin position="765"/>
        <end position="809"/>
    </location>
</feature>
<dbReference type="GO" id="GO:0005737">
    <property type="term" value="C:cytoplasm"/>
    <property type="evidence" value="ECO:0007669"/>
    <property type="project" value="InterPro"/>
</dbReference>
<reference evidence="11" key="1">
    <citation type="journal article" date="2020" name="J. Eukaryot. Microbiol.">
        <title>De novo Sequencing, Assembly and Annotation of the Transcriptome for the Free-Living Testate Amoeba Arcella intermedia.</title>
        <authorList>
            <person name="Ribeiro G.M."/>
            <person name="Porfirio-Sousa A.L."/>
            <person name="Maurer-Alcala X.X."/>
            <person name="Katz L.A."/>
            <person name="Lahr D.J.G."/>
        </authorList>
    </citation>
    <scope>NUCLEOTIDE SEQUENCE</scope>
</reference>
<dbReference type="InterPro" id="IPR038508">
    <property type="entry name" value="ArfGAP_dom_sf"/>
</dbReference>
<evidence type="ECO:0000259" key="9">
    <source>
        <dbReference type="PROSITE" id="PS50003"/>
    </source>
</evidence>
<dbReference type="CDD" id="cd07307">
    <property type="entry name" value="BAR"/>
    <property type="match status" value="1"/>
</dbReference>
<evidence type="ECO:0000256" key="4">
    <source>
        <dbReference type="ARBA" id="ARBA00022833"/>
    </source>
</evidence>
<dbReference type="SMART" id="SM00233">
    <property type="entry name" value="PH"/>
    <property type="match status" value="1"/>
</dbReference>
<dbReference type="FunFam" id="1.10.220.150:FF:000009">
    <property type="entry name" value="stromal membrane-associated protein 1 isoform X1"/>
    <property type="match status" value="1"/>
</dbReference>
<feature type="domain" description="Arf-GAP" evidence="10">
    <location>
        <begin position="382"/>
        <end position="502"/>
    </location>
</feature>
<accession>A0A6B2KX02</accession>
<keyword evidence="5" id="KW-0040">ANK repeat</keyword>
<feature type="repeat" description="ANK" evidence="5">
    <location>
        <begin position="575"/>
        <end position="607"/>
    </location>
</feature>
<dbReference type="Gene3D" id="2.30.29.30">
    <property type="entry name" value="Pleckstrin-homology domain (PH domain)/Phosphotyrosine-binding domain (PTB)"/>
    <property type="match status" value="1"/>
</dbReference>
<keyword evidence="2" id="KW-0479">Metal-binding</keyword>
<keyword evidence="7" id="KW-0175">Coiled coil</keyword>
<dbReference type="Gene3D" id="1.25.40.20">
    <property type="entry name" value="Ankyrin repeat-containing domain"/>
    <property type="match status" value="1"/>
</dbReference>
<dbReference type="SMART" id="SM00248">
    <property type="entry name" value="ANK"/>
    <property type="match status" value="3"/>
</dbReference>
<organism evidence="11">
    <name type="scientific">Arcella intermedia</name>
    <dbReference type="NCBI Taxonomy" id="1963864"/>
    <lineage>
        <taxon>Eukaryota</taxon>
        <taxon>Amoebozoa</taxon>
        <taxon>Tubulinea</taxon>
        <taxon>Elardia</taxon>
        <taxon>Arcellinida</taxon>
        <taxon>Sphaerothecina</taxon>
        <taxon>Arcellidae</taxon>
        <taxon>Arcella</taxon>
    </lineage>
</organism>
<feature type="compositionally biased region" description="Basic and acidic residues" evidence="8">
    <location>
        <begin position="924"/>
        <end position="942"/>
    </location>
</feature>
<evidence type="ECO:0000256" key="1">
    <source>
        <dbReference type="ARBA" id="ARBA00022468"/>
    </source>
</evidence>
<feature type="compositionally biased region" description="Basic and acidic residues" evidence="8">
    <location>
        <begin position="873"/>
        <end position="884"/>
    </location>
</feature>
<feature type="region of interest" description="Disordered" evidence="8">
    <location>
        <begin position="829"/>
        <end position="884"/>
    </location>
</feature>
<feature type="coiled-coil region" evidence="7">
    <location>
        <begin position="724"/>
        <end position="751"/>
    </location>
</feature>
<dbReference type="Gene3D" id="1.20.1270.60">
    <property type="entry name" value="Arfaptin homology (AH) domain/BAR domain"/>
    <property type="match status" value="1"/>
</dbReference>
<feature type="compositionally biased region" description="Polar residues" evidence="8">
    <location>
        <begin position="829"/>
        <end position="838"/>
    </location>
</feature>
<feature type="compositionally biased region" description="Polar residues" evidence="8">
    <location>
        <begin position="981"/>
        <end position="990"/>
    </location>
</feature>
<dbReference type="InterPro" id="IPR036770">
    <property type="entry name" value="Ankyrin_rpt-contain_sf"/>
</dbReference>
<dbReference type="InterPro" id="IPR001164">
    <property type="entry name" value="ArfGAP_dom"/>
</dbReference>
<feature type="repeat" description="ANK" evidence="5">
    <location>
        <begin position="542"/>
        <end position="574"/>
    </location>
</feature>
<dbReference type="InterPro" id="IPR045258">
    <property type="entry name" value="ACAP1/2/3-like"/>
</dbReference>
<dbReference type="PROSITE" id="PS50297">
    <property type="entry name" value="ANK_REP_REGION"/>
    <property type="match status" value="2"/>
</dbReference>
<dbReference type="InterPro" id="IPR027267">
    <property type="entry name" value="AH/BAR_dom_sf"/>
</dbReference>
<dbReference type="PROSITE" id="PS50003">
    <property type="entry name" value="PH_DOMAIN"/>
    <property type="match status" value="1"/>
</dbReference>
<keyword evidence="4" id="KW-0862">Zinc</keyword>
<dbReference type="CDD" id="cd08204">
    <property type="entry name" value="ArfGap"/>
    <property type="match status" value="1"/>
</dbReference>
<evidence type="ECO:0000313" key="11">
    <source>
        <dbReference type="EMBL" id="NDV29259.1"/>
    </source>
</evidence>
<evidence type="ECO:0000256" key="7">
    <source>
        <dbReference type="SAM" id="Coils"/>
    </source>
</evidence>
<evidence type="ECO:0000256" key="5">
    <source>
        <dbReference type="PROSITE-ProRule" id="PRU00023"/>
    </source>
</evidence>
<evidence type="ECO:0000256" key="3">
    <source>
        <dbReference type="ARBA" id="ARBA00022771"/>
    </source>
</evidence>